<accession>A0AAE1GLG2</accession>
<name>A0AAE1GLG2_PETCI</name>
<dbReference type="Proteomes" id="UP001286313">
    <property type="component" value="Unassembled WGS sequence"/>
</dbReference>
<protein>
    <recommendedName>
        <fullName evidence="4">SSD domain-containing protein</fullName>
    </recommendedName>
</protein>
<dbReference type="SUPFAM" id="SSF82866">
    <property type="entry name" value="Multidrug efflux transporter AcrB transmembrane domain"/>
    <property type="match status" value="2"/>
</dbReference>
<feature type="region of interest" description="Disordered" evidence="2">
    <location>
        <begin position="941"/>
        <end position="976"/>
    </location>
</feature>
<dbReference type="Pfam" id="PF12349">
    <property type="entry name" value="Sterol-sensing"/>
    <property type="match status" value="1"/>
</dbReference>
<feature type="domain" description="SSD" evidence="4">
    <location>
        <begin position="360"/>
        <end position="520"/>
    </location>
</feature>
<feature type="transmembrane region" description="Helical" evidence="3">
    <location>
        <begin position="426"/>
        <end position="446"/>
    </location>
</feature>
<reference evidence="6" key="1">
    <citation type="submission" date="2023-10" db="EMBL/GenBank/DDBJ databases">
        <title>Genome assemblies of two species of porcelain crab, Petrolisthes cinctipes and Petrolisthes manimaculis (Anomura: Porcellanidae).</title>
        <authorList>
            <person name="Angst P."/>
        </authorList>
    </citation>
    <scope>NUCLEOTIDE SEQUENCE</scope>
    <source>
        <strain evidence="6">PB745_01</strain>
        <tissue evidence="6">Gill</tissue>
    </source>
</reference>
<dbReference type="InterPro" id="IPR051697">
    <property type="entry name" value="Patched_domain-protein"/>
</dbReference>
<feature type="transmembrane region" description="Helical" evidence="3">
    <location>
        <begin position="571"/>
        <end position="588"/>
    </location>
</feature>
<feature type="transmembrane region" description="Helical" evidence="3">
    <location>
        <begin position="905"/>
        <end position="928"/>
    </location>
</feature>
<feature type="transmembrane region" description="Helical" evidence="3">
    <location>
        <begin position="497"/>
        <end position="520"/>
    </location>
</feature>
<dbReference type="InterPro" id="IPR000731">
    <property type="entry name" value="SSD"/>
</dbReference>
<dbReference type="InterPro" id="IPR053958">
    <property type="entry name" value="HMGCR/SNAP/NPC1-like_SSD"/>
</dbReference>
<organism evidence="6 7">
    <name type="scientific">Petrolisthes cinctipes</name>
    <name type="common">Flat porcelain crab</name>
    <dbReference type="NCBI Taxonomy" id="88211"/>
    <lineage>
        <taxon>Eukaryota</taxon>
        <taxon>Metazoa</taxon>
        <taxon>Ecdysozoa</taxon>
        <taxon>Arthropoda</taxon>
        <taxon>Crustacea</taxon>
        <taxon>Multicrustacea</taxon>
        <taxon>Malacostraca</taxon>
        <taxon>Eumalacostraca</taxon>
        <taxon>Eucarida</taxon>
        <taxon>Decapoda</taxon>
        <taxon>Pleocyemata</taxon>
        <taxon>Anomura</taxon>
        <taxon>Galatheoidea</taxon>
        <taxon>Porcellanidae</taxon>
        <taxon>Petrolisthes</taxon>
    </lineage>
</organism>
<dbReference type="PROSITE" id="PS50156">
    <property type="entry name" value="SSD"/>
    <property type="match status" value="1"/>
</dbReference>
<keyword evidence="7" id="KW-1185">Reference proteome</keyword>
<feature type="transmembrane region" description="Helical" evidence="3">
    <location>
        <begin position="363"/>
        <end position="379"/>
    </location>
</feature>
<comment type="caution">
    <text evidence="6">The sequence shown here is derived from an EMBL/GenBank/DDBJ whole genome shotgun (WGS) entry which is preliminary data.</text>
</comment>
<feature type="transmembrane region" description="Helical" evidence="3">
    <location>
        <begin position="48"/>
        <end position="68"/>
    </location>
</feature>
<keyword evidence="3" id="KW-0472">Membrane</keyword>
<sequence>MKGITEGPGSPNTPGITKPQSLLGRLSLGIVTGLESFFYRYGCAIARYPVAFIMLCMVLTAVFSIGLMKFTLEERPFKLWIPQDSDFIKVMEWQKRNFPTKFRLQTVIYEADNVLNKTVLLEMLRVHEAVVNAKTEKATWSSVCAKMPTIKNSLFGRRKRSANQEKLRMSDASSTLHMSGLSSEVPQASVKRKRSVDEVKDWSTILSRDMYCSALEDMSQECIEHSILEIWEYDYEYINSLEPEDIIDDINNIKTSPVFGFPTNFTDYLGKVERNSEGQIVRAGASRQLWVTSINLTAINDGDYVDDTGTGMEVDTASFEWEKELIKAVLDEAKRPDGISLYLMAASSFGMISGDTIIGDAQYLAIGFGVVFIYIQVMLGKFNMVEQRPVLSLMGLICVGMSIFVSYGICSVFGEPFGPVNNVLPFLLLGLGIDDMFVIMQAWNNLKDEERKLKLTQRIGCALKHAGVSITVTSLTDFAAFAIGSSTVLPALKSFCIYAAVGIAAVYFFQATFFVAWFALDQRRLEDHRHGFFWCWKIKNWTPNHCSQKDLCQTFFGEVYAKILFKLPVKICVLGLTAVLISVSAWGLSTLRQEFKPIWFLPQSSYLFKFFMKQEQYYPTVGERGTIYFGDMINIEELPKIDDLMENMKNNSYISEVDSWYLKYKQYWKKQSVDVLEPNQTEQKFLDHLGKFLHSPSGSRYRVSNFVFNDTVSCTEPAPYILASSIEYKHLPLSSSWEKITAMDQLKEMILSQNFSGFVRSYARVYSGWETDKIIEMELYRNMGLAMLVVFLVTLLLIANLAASLMVLLCVLLTLIEVGALMAWWGLTIDTVSCIDIVLAIGLCVDYAAHVAHAFMIQPGTRDQRARNAVANIGPAVLNGGFSTFLAFVFLANSDSHVFSTFFKIFFGVVLFGLYHGLVFLPVLLSMAGPQPYPTSMYDHRNPTEEEEMCPKPVEESDDHHDNSTHISPQIVQNGEPEKCAMLTVGKEEV</sequence>
<feature type="transmembrane region" description="Helical" evidence="3">
    <location>
        <begin position="869"/>
        <end position="893"/>
    </location>
</feature>
<dbReference type="PANTHER" id="PTHR10796">
    <property type="entry name" value="PATCHED-RELATED"/>
    <property type="match status" value="1"/>
</dbReference>
<dbReference type="GO" id="GO:0016020">
    <property type="term" value="C:membrane"/>
    <property type="evidence" value="ECO:0007669"/>
    <property type="project" value="TreeGrafter"/>
</dbReference>
<dbReference type="EMBL" id="JAWQEG010003217">
    <property type="protein sequence ID" value="KAK3867374.1"/>
    <property type="molecule type" value="Genomic_DNA"/>
</dbReference>
<feature type="compositionally biased region" description="Basic and acidic residues" evidence="2">
    <location>
        <begin position="941"/>
        <end position="964"/>
    </location>
</feature>
<dbReference type="PANTHER" id="PTHR10796:SF130">
    <property type="entry name" value="PATCHED DOMAIN-CONTAINING PROTEIN 3-LIKE PROTEIN"/>
    <property type="match status" value="1"/>
</dbReference>
<comment type="similarity">
    <text evidence="1">Belongs to the patched family.</text>
</comment>
<keyword evidence="3" id="KW-0812">Transmembrane</keyword>
<feature type="transmembrane region" description="Helical" evidence="3">
    <location>
        <begin position="779"/>
        <end position="798"/>
    </location>
</feature>
<evidence type="ECO:0000256" key="3">
    <source>
        <dbReference type="SAM" id="Phobius"/>
    </source>
</evidence>
<evidence type="ECO:0000256" key="1">
    <source>
        <dbReference type="ARBA" id="ARBA00005585"/>
    </source>
</evidence>
<feature type="transmembrane region" description="Helical" evidence="3">
    <location>
        <begin position="391"/>
        <end position="414"/>
    </location>
</feature>
<dbReference type="AlphaFoldDB" id="A0AAE1GLG2"/>
<proteinExistence type="inferred from homology"/>
<feature type="transmembrane region" description="Helical" evidence="3">
    <location>
        <begin position="466"/>
        <end position="485"/>
    </location>
</feature>
<evidence type="ECO:0000313" key="7">
    <source>
        <dbReference type="Proteomes" id="UP001286313"/>
    </source>
</evidence>
<evidence type="ECO:0000259" key="4">
    <source>
        <dbReference type="PROSITE" id="PS50156"/>
    </source>
</evidence>
<feature type="transmembrane region" description="Helical" evidence="3">
    <location>
        <begin position="805"/>
        <end position="825"/>
    </location>
</feature>
<evidence type="ECO:0000256" key="2">
    <source>
        <dbReference type="SAM" id="MobiDB-lite"/>
    </source>
</evidence>
<dbReference type="Gene3D" id="1.20.1640.10">
    <property type="entry name" value="Multidrug efflux transporter AcrB transmembrane domain"/>
    <property type="match status" value="2"/>
</dbReference>
<evidence type="ECO:0000313" key="6">
    <source>
        <dbReference type="EMBL" id="KAK3894017.1"/>
    </source>
</evidence>
<evidence type="ECO:0000313" key="5">
    <source>
        <dbReference type="EMBL" id="KAK3867374.1"/>
    </source>
</evidence>
<dbReference type="EMBL" id="JAWQEG010000147">
    <property type="protein sequence ID" value="KAK3894017.1"/>
    <property type="molecule type" value="Genomic_DNA"/>
</dbReference>
<keyword evidence="3" id="KW-1133">Transmembrane helix</keyword>
<feature type="transmembrane region" description="Helical" evidence="3">
    <location>
        <begin position="837"/>
        <end position="857"/>
    </location>
</feature>
<gene>
    <name evidence="6" type="ORF">Pcinc_002204</name>
    <name evidence="5" type="ORF">Pcinc_027158</name>
</gene>